<organism evidence="4">
    <name type="scientific">Soboliphyme baturini</name>
    <dbReference type="NCBI Taxonomy" id="241478"/>
    <lineage>
        <taxon>Eukaryota</taxon>
        <taxon>Metazoa</taxon>
        <taxon>Ecdysozoa</taxon>
        <taxon>Nematoda</taxon>
        <taxon>Enoplea</taxon>
        <taxon>Dorylaimia</taxon>
        <taxon>Dioctophymatida</taxon>
        <taxon>Dioctophymatoidea</taxon>
        <taxon>Soboliphymatidae</taxon>
        <taxon>Soboliphyme</taxon>
    </lineage>
</organism>
<keyword evidence="1" id="KW-0812">Transmembrane</keyword>
<dbReference type="AlphaFoldDB" id="A0A183IHF4"/>
<evidence type="ECO:0000256" key="1">
    <source>
        <dbReference type="SAM" id="Phobius"/>
    </source>
</evidence>
<proteinExistence type="predicted"/>
<evidence type="ECO:0000313" key="2">
    <source>
        <dbReference type="EMBL" id="VDO99822.1"/>
    </source>
</evidence>
<dbReference type="Proteomes" id="UP000270296">
    <property type="component" value="Unassembled WGS sequence"/>
</dbReference>
<keyword evidence="1" id="KW-0472">Membrane</keyword>
<keyword evidence="1" id="KW-1133">Transmembrane helix</keyword>
<reference evidence="2 3" key="2">
    <citation type="submission" date="2018-11" db="EMBL/GenBank/DDBJ databases">
        <authorList>
            <consortium name="Pathogen Informatics"/>
        </authorList>
    </citation>
    <scope>NUCLEOTIDE SEQUENCE [LARGE SCALE GENOMIC DNA]</scope>
</reference>
<reference evidence="4" key="1">
    <citation type="submission" date="2016-06" db="UniProtKB">
        <authorList>
            <consortium name="WormBaseParasite"/>
        </authorList>
    </citation>
    <scope>IDENTIFICATION</scope>
</reference>
<dbReference type="EMBL" id="UZAM01007539">
    <property type="protein sequence ID" value="VDO99822.1"/>
    <property type="molecule type" value="Genomic_DNA"/>
</dbReference>
<evidence type="ECO:0000313" key="3">
    <source>
        <dbReference type="Proteomes" id="UP000270296"/>
    </source>
</evidence>
<evidence type="ECO:0000313" key="4">
    <source>
        <dbReference type="WBParaSite" id="SBAD_0000319301-mRNA-1"/>
    </source>
</evidence>
<feature type="transmembrane region" description="Helical" evidence="1">
    <location>
        <begin position="60"/>
        <end position="77"/>
    </location>
</feature>
<gene>
    <name evidence="2" type="ORF">SBAD_LOCUS3049</name>
</gene>
<name>A0A183IHF4_9BILA</name>
<sequence length="81" mass="8875">MADGRRPMSDGPRSTESWLESSQRVRKYLGRGKSASGSFSAALVTDPFDADRRRPASSFLAVRLAVVFSTFLGSAMSDQRM</sequence>
<keyword evidence="3" id="KW-1185">Reference proteome</keyword>
<protein>
    <submittedName>
        <fullName evidence="2 4">Uncharacterized protein</fullName>
    </submittedName>
</protein>
<dbReference type="WBParaSite" id="SBAD_0000319301-mRNA-1">
    <property type="protein sequence ID" value="SBAD_0000319301-mRNA-1"/>
    <property type="gene ID" value="SBAD_0000319301"/>
</dbReference>
<accession>A0A183IHF4</accession>